<feature type="transmembrane region" description="Helical" evidence="2">
    <location>
        <begin position="353"/>
        <end position="375"/>
    </location>
</feature>
<keyword evidence="2" id="KW-1133">Transmembrane helix</keyword>
<comment type="caution">
    <text evidence="3">The sequence shown here is derived from an EMBL/GenBank/DDBJ whole genome shotgun (WGS) entry which is preliminary data.</text>
</comment>
<evidence type="ECO:0000256" key="2">
    <source>
        <dbReference type="SAM" id="Phobius"/>
    </source>
</evidence>
<proteinExistence type="predicted"/>
<keyword evidence="2" id="KW-0812">Transmembrane</keyword>
<feature type="region of interest" description="Disordered" evidence="1">
    <location>
        <begin position="497"/>
        <end position="522"/>
    </location>
</feature>
<evidence type="ECO:0000313" key="3">
    <source>
        <dbReference type="EMBL" id="RSH84481.1"/>
    </source>
</evidence>
<dbReference type="GeneID" id="39590545"/>
<keyword evidence="4" id="KW-1185">Reference proteome</keyword>
<dbReference type="EMBL" id="RSCE01000003">
    <property type="protein sequence ID" value="RSH84481.1"/>
    <property type="molecule type" value="Genomic_DNA"/>
</dbReference>
<reference evidence="3 4" key="1">
    <citation type="submission" date="2018-11" db="EMBL/GenBank/DDBJ databases">
        <title>Genome sequence of Apiotrichum porosum DSM 27194.</title>
        <authorList>
            <person name="Aliyu H."/>
            <person name="Gorte O."/>
            <person name="Ochsenreither K."/>
        </authorList>
    </citation>
    <scope>NUCLEOTIDE SEQUENCE [LARGE SCALE GENOMIC DNA]</scope>
    <source>
        <strain evidence="3 4">DSM 27194</strain>
    </source>
</reference>
<sequence>MPAGMGVSLNQVFNLTFSNEHAFIQLTPRRSAVLNTTNPLVPLWNSTFSASASSAINVPGVAGDDDSGQVFTAVPNNQTLSASAEFFFTGTAVSFNGELASITQDEYNNGDYKAYLSVDNSQAAPFPSGGVLAAASGLDMQTHDAQYSTGNGATLFKGVTLTLAIEAQAPTFADIEQRVEYLVINGSANPFFRMGQGSNWTVHDHIGGVGSQDSIPHNYLKGFETRIIPAITSFTVPDNTSFLMLNGTMGPDLTVATISCDPQAVSDNTTAQGGSSVEVYNAWEVADSVLYMATLDPKRQYNISVNTDSLPVVGQPAIGLHSVTFFSGLSNLTTTTGATGSANASTKVKPATIAGAVVGALAGLALAGYVAFLVAKRQLRRRQQSLSKGGPEEFVVDDQNPPCTPYEATMDGRPFMSQTSKLHGEGFVSGPLSAGTSSIDGSQVWAPSRIRYEQEEDGGGVERVEFVPPMYNPDWASQSEGDALTSSSVSETQEIHGVDAMFPSPNATGVQSVPSKRDVKGW</sequence>
<accession>A0A427Y060</accession>
<gene>
    <name evidence="3" type="ORF">EHS24_006002</name>
</gene>
<organism evidence="3 4">
    <name type="scientific">Apiotrichum porosum</name>
    <dbReference type="NCBI Taxonomy" id="105984"/>
    <lineage>
        <taxon>Eukaryota</taxon>
        <taxon>Fungi</taxon>
        <taxon>Dikarya</taxon>
        <taxon>Basidiomycota</taxon>
        <taxon>Agaricomycotina</taxon>
        <taxon>Tremellomycetes</taxon>
        <taxon>Trichosporonales</taxon>
        <taxon>Trichosporonaceae</taxon>
        <taxon>Apiotrichum</taxon>
    </lineage>
</organism>
<keyword evidence="2" id="KW-0472">Membrane</keyword>
<dbReference type="Proteomes" id="UP000279236">
    <property type="component" value="Unassembled WGS sequence"/>
</dbReference>
<dbReference type="OrthoDB" id="10687893at2759"/>
<dbReference type="RefSeq" id="XP_028477929.1">
    <property type="nucleotide sequence ID" value="XM_028621477.1"/>
</dbReference>
<feature type="compositionally biased region" description="Polar residues" evidence="1">
    <location>
        <begin position="505"/>
        <end position="514"/>
    </location>
</feature>
<dbReference type="AlphaFoldDB" id="A0A427Y060"/>
<evidence type="ECO:0000313" key="4">
    <source>
        <dbReference type="Proteomes" id="UP000279236"/>
    </source>
</evidence>
<protein>
    <submittedName>
        <fullName evidence="3">Uncharacterized protein</fullName>
    </submittedName>
</protein>
<evidence type="ECO:0000256" key="1">
    <source>
        <dbReference type="SAM" id="MobiDB-lite"/>
    </source>
</evidence>
<name>A0A427Y060_9TREE</name>